<dbReference type="Pfam" id="PF13424">
    <property type="entry name" value="TPR_12"/>
    <property type="match status" value="1"/>
</dbReference>
<dbReference type="SUPFAM" id="SSF52200">
    <property type="entry name" value="Toll/Interleukin receptor TIR domain"/>
    <property type="match status" value="1"/>
</dbReference>
<keyword evidence="1" id="KW-0802">TPR repeat</keyword>
<dbReference type="EMBL" id="SJPN01000004">
    <property type="protein sequence ID" value="TWU03003.1"/>
    <property type="molecule type" value="Genomic_DNA"/>
</dbReference>
<dbReference type="Gene3D" id="3.40.50.10140">
    <property type="entry name" value="Toll/interleukin-1 receptor homology (TIR) domain"/>
    <property type="match status" value="1"/>
</dbReference>
<dbReference type="Proteomes" id="UP000320176">
    <property type="component" value="Unassembled WGS sequence"/>
</dbReference>
<dbReference type="InterPro" id="IPR000157">
    <property type="entry name" value="TIR_dom"/>
</dbReference>
<keyword evidence="4" id="KW-1185">Reference proteome</keyword>
<feature type="repeat" description="TPR" evidence="1">
    <location>
        <begin position="1298"/>
        <end position="1331"/>
    </location>
</feature>
<comment type="caution">
    <text evidence="3">The sequence shown here is derived from an EMBL/GenBank/DDBJ whole genome shotgun (WGS) entry which is preliminary data.</text>
</comment>
<dbReference type="InterPro" id="IPR024983">
    <property type="entry name" value="CHAT_dom"/>
</dbReference>
<evidence type="ECO:0000313" key="4">
    <source>
        <dbReference type="Proteomes" id="UP000320176"/>
    </source>
</evidence>
<dbReference type="GO" id="GO:0007165">
    <property type="term" value="P:signal transduction"/>
    <property type="evidence" value="ECO:0007669"/>
    <property type="project" value="InterPro"/>
</dbReference>
<gene>
    <name evidence="3" type="ORF">Pla52n_40920</name>
</gene>
<dbReference type="PANTHER" id="PTHR47691">
    <property type="entry name" value="REGULATOR-RELATED"/>
    <property type="match status" value="1"/>
</dbReference>
<evidence type="ECO:0000313" key="3">
    <source>
        <dbReference type="EMBL" id="TWU03003.1"/>
    </source>
</evidence>
<proteinExistence type="predicted"/>
<dbReference type="OrthoDB" id="261744at2"/>
<organism evidence="3 4">
    <name type="scientific">Stieleria varia</name>
    <dbReference type="NCBI Taxonomy" id="2528005"/>
    <lineage>
        <taxon>Bacteria</taxon>
        <taxon>Pseudomonadati</taxon>
        <taxon>Planctomycetota</taxon>
        <taxon>Planctomycetia</taxon>
        <taxon>Pirellulales</taxon>
        <taxon>Pirellulaceae</taxon>
        <taxon>Stieleria</taxon>
    </lineage>
</organism>
<dbReference type="PROSITE" id="PS50104">
    <property type="entry name" value="TIR"/>
    <property type="match status" value="1"/>
</dbReference>
<dbReference type="InterPro" id="IPR019734">
    <property type="entry name" value="TPR_rpt"/>
</dbReference>
<protein>
    <submittedName>
        <fullName evidence="3">CHAT domain protein</fullName>
    </submittedName>
</protein>
<dbReference type="RefSeq" id="WP_146521223.1">
    <property type="nucleotide sequence ID" value="NZ_CP151726.1"/>
</dbReference>
<dbReference type="Gene3D" id="1.25.40.10">
    <property type="entry name" value="Tetratricopeptide repeat domain"/>
    <property type="match status" value="2"/>
</dbReference>
<accession>A0A5C6ASH6</accession>
<dbReference type="InterPro" id="IPR027417">
    <property type="entry name" value="P-loop_NTPase"/>
</dbReference>
<dbReference type="PROSITE" id="PS50005">
    <property type="entry name" value="TPR"/>
    <property type="match status" value="1"/>
</dbReference>
<sequence>MHSPPDKTVFVSHTSKNNSFVDSLRHRLESREFTVLEDSQFGAGENLPDSVRDFIDRSATVIAVGSAEATGSHWVKRELRYASKQGKRIVPLMLPGSSATELREIFELPQPTSDDDLEDWPPELIGILVADGAGALDSLMPALLDALEGRGGGGQIDLGQRRAAVPLADLVLRLRATRFELVKNPQGKEVRRPVATASLAYFPPDATDPEVVSPEFTLVAPLGKIEADEMRFYLERYFILPYGNFAERARGIEQRLPLWGQDLWAALGWDEAGIDSDAHAAPVKAWKKQAAISDRRFTIQAPPARTLSHRATDAERAEHRTELEATTELLALPWELLHDDHSYLFHDGIGVRVRRSLPGGEEPAELPEAAHQPPLRVLAVCARPEDKHTSFIDHRVSIQPLTEALNALGELAEYEILTPPTFPELCDRLRAALQAGRPFHIVHFDGHGVFDKVNGLGALVFEHPDDSGKLHHRRAEIIDADRLGKELRHAGVGLFFLEACQSAQAEDNPEASVAGRLLQSGVASVVAMSHSVLVETARRFTAEFYPALAEGARVGAAMLRGQRHLERHRRRGWGWEPRGDEPGKMQRRPLELQDWFVPVLYQDGDDPVLLPVPPPVERVRQELEKDRALATGNVPLAPPHSFVGRSRLLLAAERLMLEAGKSYVVLRGEGGEGKTTLAAELSRWLVSTRRADRGAFASVENLPRDAARAVLVQWGTQLVADFSAKADSVEAGLNVLAAALSTRSVVLMLDNMESILPPPEDSAAAGARAADADVLQSIFDICARLLERAPQTRIIFTSREALPADSPFGDSAHLIDVGRLTSDEGMELVARVLAGSESNAGDATINAEALRAEKEDDIKALVTTVNAHARSLVLLAPELARRGLRATTEKISEIMSDLEARYPGERERSLFASLELSLRRLPAELRGKLAPLGVFHGGGFAQGCGIVAEWDIDNDEELLIGRSLQSVGLVEFVPLSVAYLRFEPALAPALLRELRDQGTGAEAAARTRWAIAYRSLARFLYKQQFKDAHLAAQLTLLELPNLLAALHAWFAVMEATACGTLSSINLPDATPESVIEFTTDLESLLANLGRREALVDAAAIRTRAADALAAQPDRGLTHEACLAAQASIERWLESGRFTEAVNAARELVELFEVTPQDAFPLLAGDHAVTLVTLGRALRMSGDAVAALDALTDARSRFEALATSMDDPDHRRTSAKMASGCLTEEGDCLRDLGQLDAAAEKYEEATSLDEERGDVRDVAAGKFQLGTVRMLQGNYTDALTAFGEARETFERLGEPRSVAAAWHQIGRVHQGVGQLEEAESAYVRSLSMEVQAGNTPGEATSRSQLGSLYNRMQGRQEDAVTFFLQAAEIFAEPEAVDPLNESKARSNAAGTLVDLGRYDEAREQVLRALECKASFGPNAKPWITWMILHSLEIAVGDRLAAALARAKAIATYADARRRDWQVTVGAGAQLCGLVRTILAAKDPATPPGAIPDELHENLPQFETQLREQLTGFIRDENTQPYLRALAPPLLAILDGSRDPTLADDPALDYDDAAELILLLEQL</sequence>
<dbReference type="InterPro" id="IPR035897">
    <property type="entry name" value="Toll_tir_struct_dom_sf"/>
</dbReference>
<dbReference type="SUPFAM" id="SSF48452">
    <property type="entry name" value="TPR-like"/>
    <property type="match status" value="2"/>
</dbReference>
<dbReference type="Gene3D" id="3.40.50.300">
    <property type="entry name" value="P-loop containing nucleotide triphosphate hydrolases"/>
    <property type="match status" value="1"/>
</dbReference>
<evidence type="ECO:0000259" key="2">
    <source>
        <dbReference type="PROSITE" id="PS50104"/>
    </source>
</evidence>
<dbReference type="Pfam" id="PF13676">
    <property type="entry name" value="TIR_2"/>
    <property type="match status" value="1"/>
</dbReference>
<name>A0A5C6ASH6_9BACT</name>
<feature type="domain" description="TIR" evidence="2">
    <location>
        <begin position="5"/>
        <end position="136"/>
    </location>
</feature>
<dbReference type="InterPro" id="IPR011990">
    <property type="entry name" value="TPR-like_helical_dom_sf"/>
</dbReference>
<dbReference type="PANTHER" id="PTHR47691:SF3">
    <property type="entry name" value="HTH-TYPE TRANSCRIPTIONAL REGULATOR RV0890C-RELATED"/>
    <property type="match status" value="1"/>
</dbReference>
<dbReference type="SUPFAM" id="SSF52540">
    <property type="entry name" value="P-loop containing nucleoside triphosphate hydrolases"/>
    <property type="match status" value="1"/>
</dbReference>
<reference evidence="3 4" key="1">
    <citation type="submission" date="2019-02" db="EMBL/GenBank/DDBJ databases">
        <title>Deep-cultivation of Planctomycetes and their phenomic and genomic characterization uncovers novel biology.</title>
        <authorList>
            <person name="Wiegand S."/>
            <person name="Jogler M."/>
            <person name="Boedeker C."/>
            <person name="Pinto D."/>
            <person name="Vollmers J."/>
            <person name="Rivas-Marin E."/>
            <person name="Kohn T."/>
            <person name="Peeters S.H."/>
            <person name="Heuer A."/>
            <person name="Rast P."/>
            <person name="Oberbeckmann S."/>
            <person name="Bunk B."/>
            <person name="Jeske O."/>
            <person name="Meyerdierks A."/>
            <person name="Storesund J.E."/>
            <person name="Kallscheuer N."/>
            <person name="Luecker S."/>
            <person name="Lage O.M."/>
            <person name="Pohl T."/>
            <person name="Merkel B.J."/>
            <person name="Hornburger P."/>
            <person name="Mueller R.-W."/>
            <person name="Bruemmer F."/>
            <person name="Labrenz M."/>
            <person name="Spormann A.M."/>
            <person name="Op Den Camp H."/>
            <person name="Overmann J."/>
            <person name="Amann R."/>
            <person name="Jetten M.S.M."/>
            <person name="Mascher T."/>
            <person name="Medema M.H."/>
            <person name="Devos D.P."/>
            <person name="Kaster A.-K."/>
            <person name="Ovreas L."/>
            <person name="Rohde M."/>
            <person name="Galperin M.Y."/>
            <person name="Jogler C."/>
        </authorList>
    </citation>
    <scope>NUCLEOTIDE SEQUENCE [LARGE SCALE GENOMIC DNA]</scope>
    <source>
        <strain evidence="3 4">Pla52n</strain>
    </source>
</reference>
<dbReference type="SMART" id="SM00028">
    <property type="entry name" value="TPR"/>
    <property type="match status" value="6"/>
</dbReference>
<dbReference type="Pfam" id="PF12770">
    <property type="entry name" value="CHAT"/>
    <property type="match status" value="1"/>
</dbReference>
<evidence type="ECO:0000256" key="1">
    <source>
        <dbReference type="PROSITE-ProRule" id="PRU00339"/>
    </source>
</evidence>